<dbReference type="GO" id="GO:0004222">
    <property type="term" value="F:metalloendopeptidase activity"/>
    <property type="evidence" value="ECO:0007669"/>
    <property type="project" value="InterPro"/>
</dbReference>
<feature type="domain" description="Peptidase M10 metallopeptidase" evidence="5">
    <location>
        <begin position="286"/>
        <end position="362"/>
    </location>
</feature>
<keyword evidence="2" id="KW-0479">Metal-binding</keyword>
<evidence type="ECO:0000256" key="1">
    <source>
        <dbReference type="ARBA" id="ARBA00022670"/>
    </source>
</evidence>
<evidence type="ECO:0000313" key="6">
    <source>
        <dbReference type="EMBL" id="MBC3935296.1"/>
    </source>
</evidence>
<name>A0A923I0A9_9BURK</name>
<dbReference type="GO" id="GO:0008270">
    <property type="term" value="F:zinc ion binding"/>
    <property type="evidence" value="ECO:0007669"/>
    <property type="project" value="InterPro"/>
</dbReference>
<dbReference type="AlphaFoldDB" id="A0A923I0A9"/>
<keyword evidence="6" id="KW-0482">Metalloprotease</keyword>
<dbReference type="Gene3D" id="3.40.390.10">
    <property type="entry name" value="Collagenase (Catalytic Domain)"/>
    <property type="match status" value="1"/>
</dbReference>
<dbReference type="InterPro" id="IPR024079">
    <property type="entry name" value="MetalloPept_cat_dom_sf"/>
</dbReference>
<evidence type="ECO:0000256" key="2">
    <source>
        <dbReference type="ARBA" id="ARBA00022723"/>
    </source>
</evidence>
<evidence type="ECO:0000313" key="7">
    <source>
        <dbReference type="Proteomes" id="UP000612361"/>
    </source>
</evidence>
<comment type="caution">
    <text evidence="6">The sequence shown here is derived from an EMBL/GenBank/DDBJ whole genome shotgun (WGS) entry which is preliminary data.</text>
</comment>
<evidence type="ECO:0000259" key="5">
    <source>
        <dbReference type="Pfam" id="PF00413"/>
    </source>
</evidence>
<protein>
    <submittedName>
        <fullName evidence="6">Matrixin family metalloprotease</fullName>
    </submittedName>
</protein>
<keyword evidence="4" id="KW-0862">Zinc</keyword>
<sequence>MSPSNIKGHHNHFHVYLKVPKPLEIGGAKKLTLDSASASGSTFKDAGTNLSPQEQLEALKIYANSVISPKEQMMFELDNVHNYVVEATQAQAVKSQSIESSSGKNKFNYIILNCQQIENREGADPRSADRVLDPAIYVRIMGNTNENPIDEAHLDPILLTAPKHGKLKKIRANNGYGYYSYNPEPGFRGRDLVEFSVEANGKIYKVILNLVIVNIADDSENQKVCPTIKMKKVAFLNSWEPLSSVSVQLGKVDEKSLGETFGTGTGAQITLDTNAAGHGWFIDSTPDQNDEFLPTSNPDVWIAKAGSAADGKMDMLSVLLHEYGHALGIEHSGDDGDFMAASLQSLERRLPRAEELGLVSLYRLRRADYGWTLDAGHTRWV</sequence>
<evidence type="ECO:0000256" key="4">
    <source>
        <dbReference type="ARBA" id="ARBA00022833"/>
    </source>
</evidence>
<dbReference type="SUPFAM" id="SSF55486">
    <property type="entry name" value="Metalloproteases ('zincins'), catalytic domain"/>
    <property type="match status" value="1"/>
</dbReference>
<organism evidence="6 7">
    <name type="scientific">Undibacterium rugosum</name>
    <dbReference type="NCBI Taxonomy" id="2762291"/>
    <lineage>
        <taxon>Bacteria</taxon>
        <taxon>Pseudomonadati</taxon>
        <taxon>Pseudomonadota</taxon>
        <taxon>Betaproteobacteria</taxon>
        <taxon>Burkholderiales</taxon>
        <taxon>Oxalobacteraceae</taxon>
        <taxon>Undibacterium</taxon>
    </lineage>
</organism>
<reference evidence="6" key="1">
    <citation type="submission" date="2020-08" db="EMBL/GenBank/DDBJ databases">
        <title>Novel species isolated from subtropical streams in China.</title>
        <authorList>
            <person name="Lu H."/>
        </authorList>
    </citation>
    <scope>NUCLEOTIDE SEQUENCE</scope>
    <source>
        <strain evidence="6">CY7W</strain>
    </source>
</reference>
<accession>A0A923I0A9</accession>
<dbReference type="Proteomes" id="UP000612361">
    <property type="component" value="Unassembled WGS sequence"/>
</dbReference>
<proteinExistence type="predicted"/>
<dbReference type="InterPro" id="IPR001818">
    <property type="entry name" value="Pept_M10_metallopeptidase"/>
</dbReference>
<keyword evidence="1" id="KW-0645">Protease</keyword>
<keyword evidence="3" id="KW-0378">Hydrolase</keyword>
<gene>
    <name evidence="6" type="ORF">H8K47_07985</name>
</gene>
<dbReference type="GO" id="GO:0031012">
    <property type="term" value="C:extracellular matrix"/>
    <property type="evidence" value="ECO:0007669"/>
    <property type="project" value="InterPro"/>
</dbReference>
<dbReference type="RefSeq" id="WP_186880870.1">
    <property type="nucleotide sequence ID" value="NZ_JACOGG010000006.1"/>
</dbReference>
<dbReference type="Pfam" id="PF00413">
    <property type="entry name" value="Peptidase_M10"/>
    <property type="match status" value="1"/>
</dbReference>
<keyword evidence="7" id="KW-1185">Reference proteome</keyword>
<dbReference type="GO" id="GO:0006508">
    <property type="term" value="P:proteolysis"/>
    <property type="evidence" value="ECO:0007669"/>
    <property type="project" value="UniProtKB-KW"/>
</dbReference>
<evidence type="ECO:0000256" key="3">
    <source>
        <dbReference type="ARBA" id="ARBA00022801"/>
    </source>
</evidence>
<dbReference type="EMBL" id="JACOGG010000006">
    <property type="protein sequence ID" value="MBC3935296.1"/>
    <property type="molecule type" value="Genomic_DNA"/>
</dbReference>